<dbReference type="PANTHER" id="PTHR43884">
    <property type="entry name" value="ACYL-COA DEHYDROGENASE"/>
    <property type="match status" value="1"/>
</dbReference>
<dbReference type="Gene3D" id="1.10.540.10">
    <property type="entry name" value="Acyl-CoA dehydrogenase/oxidase, N-terminal domain"/>
    <property type="match status" value="1"/>
</dbReference>
<evidence type="ECO:0000313" key="4">
    <source>
        <dbReference type="EMBL" id="MDG0809185.1"/>
    </source>
</evidence>
<sequence>MTDTFARTAAERDRLALVGELADTFKPLAQAVDEAGGFAFESAEKLRASGYTTWAVPEAYGGAGMSVYELVLYQERIAMGDPALALAIGWHMGTVADLAAKKTWSEDRLALFLRAVAAGKLMNRAATEKGTGSPTRGGKMQTTAEPHGDGYVVRGAQDVHVARPGAGPGRRQHDPDRRGYGRAGRLPDPDGRAGRLRRPGLEHDGHARHGQPRPRAGRRRPAGRGARLPRAGRQTRQSG</sequence>
<proteinExistence type="predicted"/>
<dbReference type="Proteomes" id="UP001153404">
    <property type="component" value="Unassembled WGS sequence"/>
</dbReference>
<dbReference type="GO" id="GO:0003995">
    <property type="term" value="F:acyl-CoA dehydrogenase activity"/>
    <property type="evidence" value="ECO:0007669"/>
    <property type="project" value="TreeGrafter"/>
</dbReference>
<organism evidence="4 5">
    <name type="scientific">Cohnella rhizosphaerae</name>
    <dbReference type="NCBI Taxonomy" id="1457232"/>
    <lineage>
        <taxon>Bacteria</taxon>
        <taxon>Bacillati</taxon>
        <taxon>Bacillota</taxon>
        <taxon>Bacilli</taxon>
        <taxon>Bacillales</taxon>
        <taxon>Paenibacillaceae</taxon>
        <taxon>Cohnella</taxon>
    </lineage>
</organism>
<dbReference type="EMBL" id="JAPDIA010000003">
    <property type="protein sequence ID" value="MDG0809185.1"/>
    <property type="molecule type" value="Genomic_DNA"/>
</dbReference>
<feature type="compositionally biased region" description="Basic and acidic residues" evidence="2">
    <location>
        <begin position="171"/>
        <end position="207"/>
    </location>
</feature>
<keyword evidence="5" id="KW-1185">Reference proteome</keyword>
<dbReference type="AlphaFoldDB" id="A0A9X4QS34"/>
<gene>
    <name evidence="4" type="ORF">OMP40_07200</name>
</gene>
<evidence type="ECO:0000256" key="2">
    <source>
        <dbReference type="SAM" id="MobiDB-lite"/>
    </source>
</evidence>
<dbReference type="PANTHER" id="PTHR43884:SF25">
    <property type="entry name" value="ACYL-COA DEHYDROGENASE YDBM-RELATED"/>
    <property type="match status" value="1"/>
</dbReference>
<reference evidence="4" key="1">
    <citation type="submission" date="2022-10" db="EMBL/GenBank/DDBJ databases">
        <title>Comparative genomic analysis of Cohnella hashimotonis sp. nov., isolated from the International Space Station.</title>
        <authorList>
            <person name="Simpson A."/>
            <person name="Venkateswaran K."/>
        </authorList>
    </citation>
    <scope>NUCLEOTIDE SEQUENCE</scope>
    <source>
        <strain evidence="4">DSM 28161</strain>
    </source>
</reference>
<evidence type="ECO:0000256" key="1">
    <source>
        <dbReference type="ARBA" id="ARBA00023002"/>
    </source>
</evidence>
<comment type="caution">
    <text evidence="4">The sequence shown here is derived from an EMBL/GenBank/DDBJ whole genome shotgun (WGS) entry which is preliminary data.</text>
</comment>
<feature type="compositionally biased region" description="Low complexity" evidence="2">
    <location>
        <begin position="223"/>
        <end position="232"/>
    </location>
</feature>
<dbReference type="InterPro" id="IPR037069">
    <property type="entry name" value="AcylCoA_DH/ox_N_sf"/>
</dbReference>
<feature type="compositionally biased region" description="Basic residues" evidence="2">
    <location>
        <begin position="208"/>
        <end position="222"/>
    </location>
</feature>
<feature type="domain" description="Acyl-CoA dehydrogenase/oxidase N-terminal" evidence="3">
    <location>
        <begin position="22"/>
        <end position="100"/>
    </location>
</feature>
<evidence type="ECO:0000313" key="5">
    <source>
        <dbReference type="Proteomes" id="UP001153404"/>
    </source>
</evidence>
<evidence type="ECO:0000259" key="3">
    <source>
        <dbReference type="Pfam" id="PF02771"/>
    </source>
</evidence>
<name>A0A9X4QS34_9BACL</name>
<dbReference type="InterPro" id="IPR013786">
    <property type="entry name" value="AcylCoA_DH/ox_N"/>
</dbReference>
<dbReference type="InterPro" id="IPR009100">
    <property type="entry name" value="AcylCoA_DH/oxidase_NM_dom_sf"/>
</dbReference>
<feature type="region of interest" description="Disordered" evidence="2">
    <location>
        <begin position="125"/>
        <end position="239"/>
    </location>
</feature>
<accession>A0A9X4QS34</accession>
<feature type="compositionally biased region" description="Polar residues" evidence="2">
    <location>
        <begin position="130"/>
        <end position="144"/>
    </location>
</feature>
<dbReference type="GO" id="GO:0050660">
    <property type="term" value="F:flavin adenine dinucleotide binding"/>
    <property type="evidence" value="ECO:0007669"/>
    <property type="project" value="InterPro"/>
</dbReference>
<protein>
    <submittedName>
        <fullName evidence="4">Acyl-CoA/acyl-ACP dehydrogenase</fullName>
    </submittedName>
</protein>
<dbReference type="Pfam" id="PF02771">
    <property type="entry name" value="Acyl-CoA_dh_N"/>
    <property type="match status" value="1"/>
</dbReference>
<dbReference type="SUPFAM" id="SSF56645">
    <property type="entry name" value="Acyl-CoA dehydrogenase NM domain-like"/>
    <property type="match status" value="1"/>
</dbReference>
<keyword evidence="1" id="KW-0560">Oxidoreductase</keyword>